<evidence type="ECO:0000256" key="2">
    <source>
        <dbReference type="ARBA" id="ARBA00023002"/>
    </source>
</evidence>
<dbReference type="PANTHER" id="PTHR43899:SF13">
    <property type="entry name" value="RH59310P"/>
    <property type="match status" value="1"/>
</dbReference>
<gene>
    <name evidence="3" type="ORF">PHJA_000976600</name>
</gene>
<dbReference type="EMBL" id="BMAC01000167">
    <property type="protein sequence ID" value="GFP88329.1"/>
    <property type="molecule type" value="Genomic_DNA"/>
</dbReference>
<dbReference type="AlphaFoldDB" id="A0A830BR48"/>
<dbReference type="GO" id="GO:0045703">
    <property type="term" value="F:ketoreductase activity"/>
    <property type="evidence" value="ECO:0007669"/>
    <property type="project" value="TreeGrafter"/>
</dbReference>
<sequence length="77" mass="8974">MASIKKPSLFIPSAEMYSKASMRWIGHQDLICVPYWPHALQACVMSFLPEPLLDWCLFRYFVGMRARGLRKDSRARP</sequence>
<proteinExistence type="inferred from homology"/>
<name>A0A830BR48_9LAMI</name>
<organism evidence="3 4">
    <name type="scientific">Phtheirospermum japonicum</name>
    <dbReference type="NCBI Taxonomy" id="374723"/>
    <lineage>
        <taxon>Eukaryota</taxon>
        <taxon>Viridiplantae</taxon>
        <taxon>Streptophyta</taxon>
        <taxon>Embryophyta</taxon>
        <taxon>Tracheophyta</taxon>
        <taxon>Spermatophyta</taxon>
        <taxon>Magnoliopsida</taxon>
        <taxon>eudicotyledons</taxon>
        <taxon>Gunneridae</taxon>
        <taxon>Pentapetalae</taxon>
        <taxon>asterids</taxon>
        <taxon>lamiids</taxon>
        <taxon>Lamiales</taxon>
        <taxon>Orobanchaceae</taxon>
        <taxon>Orobanchaceae incertae sedis</taxon>
        <taxon>Phtheirospermum</taxon>
    </lineage>
</organism>
<evidence type="ECO:0000313" key="4">
    <source>
        <dbReference type="Proteomes" id="UP000653305"/>
    </source>
</evidence>
<dbReference type="GO" id="GO:0005783">
    <property type="term" value="C:endoplasmic reticulum"/>
    <property type="evidence" value="ECO:0007669"/>
    <property type="project" value="TreeGrafter"/>
</dbReference>
<accession>A0A830BR48</accession>
<keyword evidence="4" id="KW-1185">Reference proteome</keyword>
<comment type="similarity">
    <text evidence="1">Belongs to the short-chain dehydrogenases/reductases (SDR) family.</text>
</comment>
<keyword evidence="2" id="KW-0560">Oxidoreductase</keyword>
<dbReference type="Proteomes" id="UP000653305">
    <property type="component" value="Unassembled WGS sequence"/>
</dbReference>
<protein>
    <submittedName>
        <fullName evidence="3">Very-long-chain 3-oxoacyl-coa reductase 1</fullName>
    </submittedName>
</protein>
<evidence type="ECO:0000313" key="3">
    <source>
        <dbReference type="EMBL" id="GFP88329.1"/>
    </source>
</evidence>
<evidence type="ECO:0000256" key="1">
    <source>
        <dbReference type="ARBA" id="ARBA00006484"/>
    </source>
</evidence>
<dbReference type="InterPro" id="IPR051019">
    <property type="entry name" value="VLCFA-Steroid_DH"/>
</dbReference>
<dbReference type="PANTHER" id="PTHR43899">
    <property type="entry name" value="RH59310P"/>
    <property type="match status" value="1"/>
</dbReference>
<comment type="caution">
    <text evidence="3">The sequence shown here is derived from an EMBL/GenBank/DDBJ whole genome shotgun (WGS) entry which is preliminary data.</text>
</comment>
<reference evidence="3" key="1">
    <citation type="submission" date="2020-07" db="EMBL/GenBank/DDBJ databases">
        <title>Ethylene signaling mediates host invasion by parasitic plants.</title>
        <authorList>
            <person name="Yoshida S."/>
        </authorList>
    </citation>
    <scope>NUCLEOTIDE SEQUENCE</scope>
    <source>
        <strain evidence="3">Okayama</strain>
    </source>
</reference>
<dbReference type="OrthoDB" id="5545019at2759"/>